<evidence type="ECO:0000256" key="7">
    <source>
        <dbReference type="PIRSR" id="PIRSR604361-1"/>
    </source>
</evidence>
<gene>
    <name evidence="12" type="primary">gloA</name>
    <name evidence="12" type="ORF">SP5_034_00490</name>
</gene>
<feature type="binding site" evidence="8">
    <location>
        <position position="27"/>
    </location>
    <ligand>
        <name>substrate</name>
        <note>ligand shared between dimeric partners</note>
    </ligand>
</feature>
<dbReference type="CDD" id="cd07233">
    <property type="entry name" value="GlxI_Zn"/>
    <property type="match status" value="1"/>
</dbReference>
<evidence type="ECO:0000256" key="2">
    <source>
        <dbReference type="ARBA" id="ARBA00010363"/>
    </source>
</evidence>
<feature type="active site" description="Proton donor/acceptor" evidence="7">
    <location>
        <position position="164"/>
    </location>
</feature>
<dbReference type="Proteomes" id="UP000032305">
    <property type="component" value="Unassembled WGS sequence"/>
</dbReference>
<comment type="function">
    <text evidence="10">Catalyzes the conversion of hemimercaptal, formed from methylglyoxal and glutathione, to S-lactoylglutathione.</text>
</comment>
<evidence type="ECO:0000256" key="5">
    <source>
        <dbReference type="ARBA" id="ARBA00022833"/>
    </source>
</evidence>
<accession>A0A0A1W5Q7</accession>
<dbReference type="GO" id="GO:0004462">
    <property type="term" value="F:lactoylglutathione lyase activity"/>
    <property type="evidence" value="ECO:0007669"/>
    <property type="project" value="UniProtKB-UniRule"/>
</dbReference>
<comment type="cofactor">
    <cofactor evidence="10">
        <name>Ni(2+)</name>
        <dbReference type="ChEBI" id="CHEBI:49786"/>
    </cofactor>
    <text evidence="10">Binds 1 nickel ion per subunit.</text>
</comment>
<feature type="binding site" evidence="9">
    <location>
        <position position="90"/>
    </location>
    <ligand>
        <name>Zn(2+)</name>
        <dbReference type="ChEBI" id="CHEBI:29105"/>
        <note>ligand shared between dimeric partners</note>
    </ligand>
</feature>
<dbReference type="eggNOG" id="COG0346">
    <property type="taxonomic scope" value="Bacteria"/>
</dbReference>
<dbReference type="InterPro" id="IPR004361">
    <property type="entry name" value="Glyoxalase_1"/>
</dbReference>
<dbReference type="SUPFAM" id="SSF54593">
    <property type="entry name" value="Glyoxalase/Bleomycin resistance protein/Dihydroxybiphenyl dioxygenase"/>
    <property type="match status" value="1"/>
</dbReference>
<dbReference type="EC" id="4.4.1.5" evidence="3 10"/>
<feature type="binding site" evidence="9">
    <location>
        <position position="23"/>
    </location>
    <ligand>
        <name>Zn(2+)</name>
        <dbReference type="ChEBI" id="CHEBI:29105"/>
        <note>ligand shared between dimeric partners</note>
    </ligand>
</feature>
<sequence length="179" mass="20220">MPFSKDPMMTTRPAGTESFTLNQTMLRIRDPKPSLAFYQDVLGMTLLQQLDFEEMQFSLYFLAYLKPDETIPEDPAERARFIFNRETTLELTHNWGTESDPAFKGYHDGNGDPRGFGHIGISVDDVAAACERFESLGVTFKKRPQDGKMKDIAFITDPDGYWIEILSADGMTQSLASTT</sequence>
<protein>
    <recommendedName>
        <fullName evidence="3 10">Lactoylglutathione lyase</fullName>
        <ecNumber evidence="3 10">4.4.1.5</ecNumber>
    </recommendedName>
    <alternativeName>
        <fullName evidence="10">Glyoxalase I</fullName>
    </alternativeName>
</protein>
<reference evidence="12 13" key="1">
    <citation type="submission" date="2014-11" db="EMBL/GenBank/DDBJ databases">
        <title>Whole genome shotgun sequence of Sphingomonas parapaucimobilis NBRC 15100.</title>
        <authorList>
            <person name="Katano-Makiyama Y."/>
            <person name="Hosoyama A."/>
            <person name="Hashimoto M."/>
            <person name="Hosoyama Y."/>
            <person name="Noguchi M."/>
            <person name="Numata M."/>
            <person name="Tsuchikane K."/>
            <person name="Hirakata S."/>
            <person name="Uohara A."/>
            <person name="Shimodaira J."/>
            <person name="Ohji S."/>
            <person name="Ichikawa N."/>
            <person name="Kimura A."/>
            <person name="Yamazoe A."/>
            <person name="Fujita N."/>
        </authorList>
    </citation>
    <scope>NUCLEOTIDE SEQUENCE [LARGE SCALE GENOMIC DNA]</scope>
    <source>
        <strain evidence="12 13">NBRC 15100</strain>
    </source>
</reference>
<keyword evidence="4 9" id="KW-0479">Metal-binding</keyword>
<feature type="binding site" evidence="8">
    <location>
        <position position="118"/>
    </location>
    <ligand>
        <name>substrate</name>
        <note>ligand shared between dimeric partners</note>
    </ligand>
</feature>
<organism evidence="12 13">
    <name type="scientific">Sphingomonas parapaucimobilis NBRC 15100</name>
    <dbReference type="NCBI Taxonomy" id="1219049"/>
    <lineage>
        <taxon>Bacteria</taxon>
        <taxon>Pseudomonadati</taxon>
        <taxon>Pseudomonadota</taxon>
        <taxon>Alphaproteobacteria</taxon>
        <taxon>Sphingomonadales</taxon>
        <taxon>Sphingomonadaceae</taxon>
        <taxon>Sphingomonas</taxon>
    </lineage>
</organism>
<comment type="cofactor">
    <cofactor evidence="9">
        <name>Zn(2+)</name>
        <dbReference type="ChEBI" id="CHEBI:29105"/>
    </cofactor>
    <text evidence="9">Binds 1 zinc ion per subunit. In the homodimer, two zinc ions are bound between subunits.</text>
</comment>
<feature type="binding site" evidence="9">
    <location>
        <position position="164"/>
    </location>
    <ligand>
        <name>Zn(2+)</name>
        <dbReference type="ChEBI" id="CHEBI:29105"/>
        <note>ligand shared between dimeric partners</note>
    </ligand>
</feature>
<evidence type="ECO:0000256" key="1">
    <source>
        <dbReference type="ARBA" id="ARBA00005008"/>
    </source>
</evidence>
<dbReference type="NCBIfam" id="TIGR00068">
    <property type="entry name" value="glyox_I"/>
    <property type="match status" value="1"/>
</dbReference>
<feature type="binding site" evidence="9">
    <location>
        <position position="118"/>
    </location>
    <ligand>
        <name>Zn(2+)</name>
        <dbReference type="ChEBI" id="CHEBI:29105"/>
        <note>ligand shared between dimeric partners</note>
    </ligand>
</feature>
<evidence type="ECO:0000256" key="9">
    <source>
        <dbReference type="PIRSR" id="PIRSR604361-3"/>
    </source>
</evidence>
<keyword evidence="10" id="KW-0533">Nickel</keyword>
<dbReference type="PANTHER" id="PTHR10374">
    <property type="entry name" value="LACTOYLGLUTATHIONE LYASE GLYOXALASE I"/>
    <property type="match status" value="1"/>
</dbReference>
<keyword evidence="6 10" id="KW-0456">Lyase</keyword>
<keyword evidence="5 9" id="KW-0862">Zinc</keyword>
<comment type="pathway">
    <text evidence="1 10">Secondary metabolite metabolism; methylglyoxal degradation; (R)-lactate from methylglyoxal: step 1/2.</text>
</comment>
<evidence type="ECO:0000259" key="11">
    <source>
        <dbReference type="PROSITE" id="PS51819"/>
    </source>
</evidence>
<name>A0A0A1W5Q7_9SPHN</name>
<evidence type="ECO:0000256" key="3">
    <source>
        <dbReference type="ARBA" id="ARBA00012081"/>
    </source>
</evidence>
<dbReference type="InterPro" id="IPR037523">
    <property type="entry name" value="VOC_core"/>
</dbReference>
<comment type="similarity">
    <text evidence="2 10">Belongs to the glyoxalase I family.</text>
</comment>
<dbReference type="PROSITE" id="PS00935">
    <property type="entry name" value="GLYOXALASE_I_2"/>
    <property type="match status" value="1"/>
</dbReference>
<dbReference type="UniPathway" id="UPA00619">
    <property type="reaction ID" value="UER00675"/>
</dbReference>
<evidence type="ECO:0000256" key="10">
    <source>
        <dbReference type="RuleBase" id="RU361179"/>
    </source>
</evidence>
<comment type="caution">
    <text evidence="12">The sequence shown here is derived from an EMBL/GenBank/DDBJ whole genome shotgun (WGS) entry which is preliminary data.</text>
</comment>
<feature type="domain" description="VOC" evidence="11">
    <location>
        <begin position="20"/>
        <end position="168"/>
    </location>
</feature>
<feature type="binding site" evidence="8">
    <location>
        <position position="23"/>
    </location>
    <ligand>
        <name>substrate</name>
        <note>ligand shared between dimeric partners</note>
    </ligand>
</feature>
<evidence type="ECO:0000313" key="12">
    <source>
        <dbReference type="EMBL" id="GAM00476.1"/>
    </source>
</evidence>
<dbReference type="GO" id="GO:0046872">
    <property type="term" value="F:metal ion binding"/>
    <property type="evidence" value="ECO:0007669"/>
    <property type="project" value="UniProtKB-UniRule"/>
</dbReference>
<dbReference type="PROSITE" id="PS51819">
    <property type="entry name" value="VOC"/>
    <property type="match status" value="1"/>
</dbReference>
<feature type="binding site" evidence="8">
    <location>
        <begin position="148"/>
        <end position="149"/>
    </location>
    <ligand>
        <name>substrate</name>
        <note>ligand shared between dimeric partners</note>
    </ligand>
</feature>
<proteinExistence type="inferred from homology"/>
<dbReference type="PROSITE" id="PS00934">
    <property type="entry name" value="GLYOXALASE_I_1"/>
    <property type="match status" value="1"/>
</dbReference>
<dbReference type="Gene3D" id="3.10.180.10">
    <property type="entry name" value="2,3-Dihydroxybiphenyl 1,2-Dioxygenase, domain 1"/>
    <property type="match status" value="1"/>
</dbReference>
<dbReference type="InterPro" id="IPR018146">
    <property type="entry name" value="Glyoxalase_1_CS"/>
</dbReference>
<dbReference type="InterPro" id="IPR004360">
    <property type="entry name" value="Glyas_Fos-R_dOase_dom"/>
</dbReference>
<evidence type="ECO:0000256" key="8">
    <source>
        <dbReference type="PIRSR" id="PIRSR604361-2"/>
    </source>
</evidence>
<dbReference type="PANTHER" id="PTHR10374:SF30">
    <property type="entry name" value="LACTOYLGLUTATHIONE LYASE"/>
    <property type="match status" value="1"/>
</dbReference>
<dbReference type="AlphaFoldDB" id="A0A0A1W5Q7"/>
<dbReference type="EMBL" id="BBPI01000034">
    <property type="protein sequence ID" value="GAM00476.1"/>
    <property type="molecule type" value="Genomic_DNA"/>
</dbReference>
<dbReference type="InterPro" id="IPR029068">
    <property type="entry name" value="Glyas_Bleomycin-R_OHBP_Dase"/>
</dbReference>
<comment type="catalytic activity">
    <reaction evidence="10">
        <text>(R)-S-lactoylglutathione = methylglyoxal + glutathione</text>
        <dbReference type="Rhea" id="RHEA:19069"/>
        <dbReference type="ChEBI" id="CHEBI:17158"/>
        <dbReference type="ChEBI" id="CHEBI:57474"/>
        <dbReference type="ChEBI" id="CHEBI:57925"/>
        <dbReference type="EC" id="4.4.1.5"/>
    </reaction>
</comment>
<dbReference type="Pfam" id="PF00903">
    <property type="entry name" value="Glyoxalase"/>
    <property type="match status" value="1"/>
</dbReference>
<evidence type="ECO:0000256" key="6">
    <source>
        <dbReference type="ARBA" id="ARBA00023239"/>
    </source>
</evidence>
<evidence type="ECO:0000313" key="13">
    <source>
        <dbReference type="Proteomes" id="UP000032305"/>
    </source>
</evidence>
<feature type="binding site" evidence="8">
    <location>
        <position position="114"/>
    </location>
    <ligand>
        <name>substrate</name>
        <note>ligand shared between dimeric partners</note>
    </ligand>
</feature>
<feature type="binding site" evidence="8">
    <location>
        <position position="94"/>
    </location>
    <ligand>
        <name>substrate</name>
        <note>ligand shared between dimeric partners</note>
    </ligand>
</feature>
<evidence type="ECO:0000256" key="4">
    <source>
        <dbReference type="ARBA" id="ARBA00022723"/>
    </source>
</evidence>
<keyword evidence="13" id="KW-1185">Reference proteome</keyword>